<dbReference type="AlphaFoldDB" id="A0A923SFW6"/>
<dbReference type="EMBL" id="JACRUL010000011">
    <property type="protein sequence ID" value="MBC5844124.1"/>
    <property type="molecule type" value="Genomic_DNA"/>
</dbReference>
<protein>
    <submittedName>
        <fullName evidence="1">Uncharacterized protein</fullName>
    </submittedName>
</protein>
<dbReference type="Proteomes" id="UP000641454">
    <property type="component" value="Unassembled WGS sequence"/>
</dbReference>
<evidence type="ECO:0000313" key="1">
    <source>
        <dbReference type="EMBL" id="MBC5844124.1"/>
    </source>
</evidence>
<reference evidence="1 2" key="1">
    <citation type="submission" date="2020-08" db="EMBL/GenBank/DDBJ databases">
        <title>Description of novel Flavobacterium F-392 isolate.</title>
        <authorList>
            <person name="Saticioglu I.B."/>
            <person name="Duman M."/>
            <person name="Altun S."/>
        </authorList>
    </citation>
    <scope>NUCLEOTIDE SEQUENCE [LARGE SCALE GENOMIC DNA]</scope>
    <source>
        <strain evidence="1 2">F-392</strain>
    </source>
</reference>
<comment type="caution">
    <text evidence="1">The sequence shown here is derived from an EMBL/GenBank/DDBJ whole genome shotgun (WGS) entry which is preliminary data.</text>
</comment>
<name>A0A923SFW6_9FLAO</name>
<keyword evidence="2" id="KW-1185">Reference proteome</keyword>
<evidence type="ECO:0000313" key="2">
    <source>
        <dbReference type="Proteomes" id="UP000641454"/>
    </source>
</evidence>
<proteinExistence type="predicted"/>
<gene>
    <name evidence="1" type="ORF">H8R25_06700</name>
</gene>
<accession>A0A923SFW6</accession>
<sequence>MNVIQIQDLINKIGEFNKNSDLKEYYEDGEEILESQLKIIEDSHTELNHKLLIQLKEKSDVELLQKFINLIDENGADLHILYNKFRIKLAESKKPNKSNPIYSESVPIVCKLIDSKLDVLTNLKQDLITKIANFDYIISTDFDYNTFSESNQKHEKDNAGRATFNLSKKESLMLLYILEEVNLLKFEDKTQRKTFIEQSFSFTEVRNNEAYGKSFPITDIKSEYSKFNSKDRDELKSNNKTLENLSKKLITTIEDFKFEK</sequence>
<organism evidence="1 2">
    <name type="scientific">Flavobacterium muglaense</name>
    <dbReference type="NCBI Taxonomy" id="2764716"/>
    <lineage>
        <taxon>Bacteria</taxon>
        <taxon>Pseudomonadati</taxon>
        <taxon>Bacteroidota</taxon>
        <taxon>Flavobacteriia</taxon>
        <taxon>Flavobacteriales</taxon>
        <taxon>Flavobacteriaceae</taxon>
        <taxon>Flavobacterium</taxon>
    </lineage>
</organism>
<dbReference type="RefSeq" id="WP_187017794.1">
    <property type="nucleotide sequence ID" value="NZ_JACRUK010000011.1"/>
</dbReference>